<dbReference type="PANTHER" id="PTHR33116">
    <property type="entry name" value="REVERSE TRANSCRIPTASE ZINC-BINDING DOMAIN-CONTAINING PROTEIN-RELATED-RELATED"/>
    <property type="match status" value="1"/>
</dbReference>
<name>A0A8T1YZL4_9BRAS</name>
<dbReference type="CDD" id="cd01650">
    <property type="entry name" value="RT_nLTR_like"/>
    <property type="match status" value="1"/>
</dbReference>
<dbReference type="CDD" id="cd00143">
    <property type="entry name" value="PP2Cc"/>
    <property type="match status" value="1"/>
</dbReference>
<dbReference type="InterPro" id="IPR000477">
    <property type="entry name" value="RT_dom"/>
</dbReference>
<dbReference type="SMART" id="SM00332">
    <property type="entry name" value="PP2Cc"/>
    <property type="match status" value="1"/>
</dbReference>
<dbReference type="PANTHER" id="PTHR33116:SF80">
    <property type="entry name" value="REVERSE TRANSCRIPTASE ZINC-BINDING DOMAIN-CONTAINING PROTEIN"/>
    <property type="match status" value="1"/>
</dbReference>
<proteinExistence type="predicted"/>
<evidence type="ECO:0000313" key="4">
    <source>
        <dbReference type="Proteomes" id="UP000694240"/>
    </source>
</evidence>
<dbReference type="EMBL" id="JAEFBK010000011">
    <property type="protein sequence ID" value="KAG7551950.1"/>
    <property type="molecule type" value="Genomic_DNA"/>
</dbReference>
<dbReference type="Pfam" id="PF00078">
    <property type="entry name" value="RVT_1"/>
    <property type="match status" value="1"/>
</dbReference>
<dbReference type="InterPro" id="IPR001932">
    <property type="entry name" value="PPM-type_phosphatase-like_dom"/>
</dbReference>
<feature type="domain" description="PPM-type phosphatase" evidence="2">
    <location>
        <begin position="45"/>
        <end position="326"/>
    </location>
</feature>
<evidence type="ECO:0000259" key="2">
    <source>
        <dbReference type="PROSITE" id="PS51746"/>
    </source>
</evidence>
<keyword evidence="4" id="KW-1185">Reference proteome</keyword>
<dbReference type="PROSITE" id="PS51746">
    <property type="entry name" value="PPM_2"/>
    <property type="match status" value="1"/>
</dbReference>
<sequence>MGHCFSLPSSSSEIHEDNEHGDGNAVVCYGEEFGLVHNDLPVHRLGSVCSIQGTKVLNQDHAILYLGYGTRETELCGVFDGHGKNGHMVSKMVRNRLPSVLLALKEELHQESNVCEEESHKWEKACFTAFRLIDRELNLQVFNCSFSGSTGVVAITQGDDLVIANLGDSRAVLGTMTEDGEIRAVQLTSDLTPDVPSEAERIRMCKGRVFAMKAEPCSQRVWLPNQDIPGLAMSRAFGNFRLKDHGVIAVPEISQHRITSNDRFLVLATDGVWDMLSNDEVVSLIWTSGKKQAEAAKLVAEAAEAAWKKKLKSAKIDDITNQEFLYLVCERWFSINVVGSEMFRVSAKLKDLKKVIREFSKTNYSGIELRVQEAVEAVSIAQNNMLADPSTANAGLELVAVRNWETLSKAEESFFYQRSRITWLGEGDQNTAYFHKMAASRQSINHIHYLFDDAGVRIDTQQGIHSHCVEYFKNLLGSEEPQPLFMQDDIRALLDFQCSEAQKTQFDRKFSREEIKEAFFSLPRNKASGPDGYSAEFFISCWSVIGPEVTSAVLEFFSSGSLLKQWNATTLVLIPKIQNASLVSDFRPISCLNTMYKVISKLLASRLKSILSPVISHSQSAFLPGRLLSENVLLASEIVQGYNRKNISPRAMLKVDLRKAFDSVRWDFLLSTLAALGIPSSFIGLIRECVCTPTFSVSVNGISDGYFRSTRGLRQGDPLSPYLFVLTMEVFSKLMLSRYESGYIAYHPKTSELEISHLMFADDVMVFFNGSSSSLHGIYETLEDFAGWSGLSMNRDKTTLIHAGLSTQEESVIAQYGFSTGSLPVRYLGLPLMSRKLNICEYSPLIVKIRNKLKGWAAKSLSYAGRAQLLASVIYGTINFWISTFMLPKGCIKSLESLCSRFLWSGSIDCHSKAKVAWSTVCLPKNEGGLGLRSLSTWNSTLCLRLIWLLFSGSGSLWVAWQKHHHRLESVSFWDIKVKNLDSWFWKSILKLRHLAKNFIRCTIGNGNIAWFWHDYWTPFGPLLDKMGETGPSILRVPRNARVSATSSSTGWRLASPRSDLALDLQVFLTTIQLPNDANGNDSYDWYIDDKACGGFSSSKTWETLRPRATVKDWANLIWFKGSTPKHAFHLWIANLDRLPTRARLASWGMQITTDCCLCGGCVETRDHIFLHCSYAQTIWTLCLNRLRLTPFVFLDWSALLAWAKDSSPTAPQTLRLILVHALIYSIWRQRNNLIHNQIVIPPLTIFTDVDRLIRNSITARRKRKNFKNLMTLWLI</sequence>
<comment type="caution">
    <text evidence="3">The sequence shown here is derived from an EMBL/GenBank/DDBJ whole genome shotgun (WGS) entry which is preliminary data.</text>
</comment>
<protein>
    <submittedName>
        <fullName evidence="3">PPM-type phosphatase domain</fullName>
    </submittedName>
</protein>
<dbReference type="Pfam" id="PF13966">
    <property type="entry name" value="zf-RVT"/>
    <property type="match status" value="1"/>
</dbReference>
<evidence type="ECO:0000259" key="1">
    <source>
        <dbReference type="PROSITE" id="PS50878"/>
    </source>
</evidence>
<dbReference type="Pfam" id="PF00481">
    <property type="entry name" value="PP2C"/>
    <property type="match status" value="1"/>
</dbReference>
<accession>A0A8T1YZL4</accession>
<gene>
    <name evidence="3" type="ORF">ISN45_Aa06g025720</name>
</gene>
<reference evidence="3 4" key="1">
    <citation type="submission" date="2020-12" db="EMBL/GenBank/DDBJ databases">
        <title>Concerted genomic and epigenomic changes stabilize Arabidopsis allopolyploids.</title>
        <authorList>
            <person name="Chen Z."/>
        </authorList>
    </citation>
    <scope>NUCLEOTIDE SEQUENCE [LARGE SCALE GENOMIC DNA]</scope>
    <source>
        <strain evidence="3">Allo738</strain>
        <tissue evidence="3">Leaf</tissue>
    </source>
</reference>
<dbReference type="InterPro" id="IPR026960">
    <property type="entry name" value="RVT-Znf"/>
</dbReference>
<feature type="domain" description="Reverse transcriptase" evidence="1">
    <location>
        <begin position="555"/>
        <end position="832"/>
    </location>
</feature>
<dbReference type="Proteomes" id="UP000694240">
    <property type="component" value="Chromosome 11"/>
</dbReference>
<evidence type="ECO:0000313" key="3">
    <source>
        <dbReference type="EMBL" id="KAG7551950.1"/>
    </source>
</evidence>
<dbReference type="AlphaFoldDB" id="A0A8T1YZL4"/>
<dbReference type="PROSITE" id="PS50878">
    <property type="entry name" value="RT_POL"/>
    <property type="match status" value="1"/>
</dbReference>
<organism evidence="3 4">
    <name type="scientific">Arabidopsis thaliana x Arabidopsis arenosa</name>
    <dbReference type="NCBI Taxonomy" id="1240361"/>
    <lineage>
        <taxon>Eukaryota</taxon>
        <taxon>Viridiplantae</taxon>
        <taxon>Streptophyta</taxon>
        <taxon>Embryophyta</taxon>
        <taxon>Tracheophyta</taxon>
        <taxon>Spermatophyta</taxon>
        <taxon>Magnoliopsida</taxon>
        <taxon>eudicotyledons</taxon>
        <taxon>Gunneridae</taxon>
        <taxon>Pentapetalae</taxon>
        <taxon>rosids</taxon>
        <taxon>malvids</taxon>
        <taxon>Brassicales</taxon>
        <taxon>Brassicaceae</taxon>
        <taxon>Camelineae</taxon>
        <taxon>Arabidopsis</taxon>
    </lineage>
</organism>